<proteinExistence type="predicted"/>
<protein>
    <submittedName>
        <fullName evidence="7">Branched-chain amino acid transport system permease protein</fullName>
    </submittedName>
</protein>
<comment type="subcellular location">
    <subcellularLocation>
        <location evidence="1">Cell membrane</location>
        <topology evidence="1">Multi-pass membrane protein</topology>
    </subcellularLocation>
</comment>
<feature type="transmembrane region" description="Helical" evidence="6">
    <location>
        <begin position="183"/>
        <end position="211"/>
    </location>
</feature>
<keyword evidence="4 6" id="KW-1133">Transmembrane helix</keyword>
<reference evidence="7 8" key="1">
    <citation type="submission" date="2016-10" db="EMBL/GenBank/DDBJ databases">
        <authorList>
            <person name="de Groot N.N."/>
        </authorList>
    </citation>
    <scope>NUCLEOTIDE SEQUENCE [LARGE SCALE GENOMIC DNA]</scope>
    <source>
        <strain evidence="7 8">DSM 11443</strain>
    </source>
</reference>
<dbReference type="InterPro" id="IPR043428">
    <property type="entry name" value="LivM-like"/>
</dbReference>
<feature type="transmembrane region" description="Helical" evidence="6">
    <location>
        <begin position="46"/>
        <end position="68"/>
    </location>
</feature>
<feature type="transmembrane region" description="Helical" evidence="6">
    <location>
        <begin position="232"/>
        <end position="257"/>
    </location>
</feature>
<evidence type="ECO:0000256" key="1">
    <source>
        <dbReference type="ARBA" id="ARBA00004651"/>
    </source>
</evidence>
<dbReference type="RefSeq" id="WP_093925415.1">
    <property type="nucleotide sequence ID" value="NZ_FOMW01000024.1"/>
</dbReference>
<feature type="transmembrane region" description="Helical" evidence="6">
    <location>
        <begin position="98"/>
        <end position="117"/>
    </location>
</feature>
<evidence type="ECO:0000256" key="5">
    <source>
        <dbReference type="ARBA" id="ARBA00023136"/>
    </source>
</evidence>
<dbReference type="GO" id="GO:0015658">
    <property type="term" value="F:branched-chain amino acid transmembrane transporter activity"/>
    <property type="evidence" value="ECO:0007669"/>
    <property type="project" value="InterPro"/>
</dbReference>
<dbReference type="STRING" id="74348.SAMN04488523_12414"/>
<dbReference type="GO" id="GO:0005886">
    <property type="term" value="C:plasma membrane"/>
    <property type="evidence" value="ECO:0007669"/>
    <property type="project" value="UniProtKB-SubCell"/>
</dbReference>
<feature type="transmembrane region" description="Helical" evidence="6">
    <location>
        <begin position="20"/>
        <end position="40"/>
    </location>
</feature>
<sequence length="357" mass="38415">MIKFLQKLQSPSSESPGAVWWAFIVIAAVILALLPQTLGLAQLLDLSVVLVLALLALSMSFLWGYIGILSFGQTAFFGAGGYVYAVAAMNFGTTTLPFFLGILLPMLLAAVLGYFMVYGKLSDIYFSVMTLVITLIMNKAMRATSGSQYVVGDVRLNGQNGIPGVPPLQVPWNPEITLFIDHVYYLAAALLILVYIGLRLLLTTPFGRVMIGIRENEQRIELLGYDARRYKLLAFILSGALAGLSGTMFAIWGNFVAPEMFGLDRAAEVIIWVIVGGKATLIGPIVGVGIIQYLTTWLGMQGVGQVTLVLGVILIVFVLAFKEGLVPTLGNLLLRLLGVRPGGQAEPGSDNEKGPDV</sequence>
<dbReference type="Proteomes" id="UP000198977">
    <property type="component" value="Unassembled WGS sequence"/>
</dbReference>
<dbReference type="Pfam" id="PF02653">
    <property type="entry name" value="BPD_transp_2"/>
    <property type="match status" value="1"/>
</dbReference>
<accession>A0A1I2GI08</accession>
<keyword evidence="2" id="KW-1003">Cell membrane</keyword>
<dbReference type="PANTHER" id="PTHR30482:SF17">
    <property type="entry name" value="ABC TRANSPORTER ATP-BINDING PROTEIN"/>
    <property type="match status" value="1"/>
</dbReference>
<evidence type="ECO:0000256" key="3">
    <source>
        <dbReference type="ARBA" id="ARBA00022692"/>
    </source>
</evidence>
<gene>
    <name evidence="7" type="ORF">SAMN04488523_12414</name>
</gene>
<evidence type="ECO:0000313" key="7">
    <source>
        <dbReference type="EMBL" id="SFF16610.1"/>
    </source>
</evidence>
<dbReference type="AlphaFoldDB" id="A0A1I2GI08"/>
<dbReference type="InterPro" id="IPR001851">
    <property type="entry name" value="ABC_transp_permease"/>
</dbReference>
<feature type="transmembrane region" description="Helical" evidence="6">
    <location>
        <begin position="303"/>
        <end position="321"/>
    </location>
</feature>
<feature type="transmembrane region" description="Helical" evidence="6">
    <location>
        <begin position="124"/>
        <end position="141"/>
    </location>
</feature>
<name>A0A1I2GI08_9RHOB</name>
<organism evidence="7 8">
    <name type="scientific">Sulfitobacter brevis</name>
    <dbReference type="NCBI Taxonomy" id="74348"/>
    <lineage>
        <taxon>Bacteria</taxon>
        <taxon>Pseudomonadati</taxon>
        <taxon>Pseudomonadota</taxon>
        <taxon>Alphaproteobacteria</taxon>
        <taxon>Rhodobacterales</taxon>
        <taxon>Roseobacteraceae</taxon>
        <taxon>Sulfitobacter</taxon>
    </lineage>
</organism>
<evidence type="ECO:0000256" key="6">
    <source>
        <dbReference type="SAM" id="Phobius"/>
    </source>
</evidence>
<dbReference type="EMBL" id="FOMW01000024">
    <property type="protein sequence ID" value="SFF16610.1"/>
    <property type="molecule type" value="Genomic_DNA"/>
</dbReference>
<keyword evidence="3 6" id="KW-0812">Transmembrane</keyword>
<dbReference type="PANTHER" id="PTHR30482">
    <property type="entry name" value="HIGH-AFFINITY BRANCHED-CHAIN AMINO ACID TRANSPORT SYSTEM PERMEASE"/>
    <property type="match status" value="1"/>
</dbReference>
<keyword evidence="8" id="KW-1185">Reference proteome</keyword>
<keyword evidence="5 6" id="KW-0472">Membrane</keyword>
<feature type="transmembrane region" description="Helical" evidence="6">
    <location>
        <begin position="269"/>
        <end position="291"/>
    </location>
</feature>
<dbReference type="CDD" id="cd06581">
    <property type="entry name" value="TM_PBP1_LivM_like"/>
    <property type="match status" value="1"/>
</dbReference>
<evidence type="ECO:0000256" key="2">
    <source>
        <dbReference type="ARBA" id="ARBA00022475"/>
    </source>
</evidence>
<dbReference type="OrthoDB" id="9034298at2"/>
<evidence type="ECO:0000313" key="8">
    <source>
        <dbReference type="Proteomes" id="UP000198977"/>
    </source>
</evidence>
<evidence type="ECO:0000256" key="4">
    <source>
        <dbReference type="ARBA" id="ARBA00022989"/>
    </source>
</evidence>